<dbReference type="Proteomes" id="UP001327027">
    <property type="component" value="Unassembled WGS sequence"/>
</dbReference>
<evidence type="ECO:0000313" key="2">
    <source>
        <dbReference type="EMBL" id="MEB3344560.1"/>
    </source>
</evidence>
<keyword evidence="1" id="KW-0812">Transmembrane</keyword>
<dbReference type="EMBL" id="JAYKLX010000002">
    <property type="protein sequence ID" value="MEB3344560.1"/>
    <property type="molecule type" value="Genomic_DNA"/>
</dbReference>
<gene>
    <name evidence="2" type="ORF">U6A24_03755</name>
</gene>
<organism evidence="2 3">
    <name type="scientific">Aquimarina gracilis</name>
    <dbReference type="NCBI Taxonomy" id="874422"/>
    <lineage>
        <taxon>Bacteria</taxon>
        <taxon>Pseudomonadati</taxon>
        <taxon>Bacteroidota</taxon>
        <taxon>Flavobacteriia</taxon>
        <taxon>Flavobacteriales</taxon>
        <taxon>Flavobacteriaceae</taxon>
        <taxon>Aquimarina</taxon>
    </lineage>
</organism>
<keyword evidence="3" id="KW-1185">Reference proteome</keyword>
<feature type="transmembrane region" description="Helical" evidence="1">
    <location>
        <begin position="58"/>
        <end position="82"/>
    </location>
</feature>
<accession>A0ABU5ZR58</accession>
<feature type="transmembrane region" description="Helical" evidence="1">
    <location>
        <begin position="94"/>
        <end position="113"/>
    </location>
</feature>
<evidence type="ECO:0000256" key="1">
    <source>
        <dbReference type="SAM" id="Phobius"/>
    </source>
</evidence>
<protein>
    <submittedName>
        <fullName evidence="2">Uncharacterized protein</fullName>
    </submittedName>
</protein>
<proteinExistence type="predicted"/>
<feature type="transmembrane region" description="Helical" evidence="1">
    <location>
        <begin position="20"/>
        <end position="46"/>
    </location>
</feature>
<comment type="caution">
    <text evidence="2">The sequence shown here is derived from an EMBL/GenBank/DDBJ whole genome shotgun (WGS) entry which is preliminary data.</text>
</comment>
<dbReference type="RefSeq" id="WP_324178602.1">
    <property type="nucleotide sequence ID" value="NZ_BAABAW010000003.1"/>
</dbReference>
<sequence length="121" mass="13669">MRETQFSNAEIKKRKNTRIYLIVCSIIFGMLILPSLPMIMMSAMMFDSPGSTESTTTWVIFWSMIAYPFVTVLTIITAWILYARKLNLPAIITASLPMLNIIIGILAVVYLSIFCDGQFSC</sequence>
<keyword evidence="1" id="KW-0472">Membrane</keyword>
<keyword evidence="1" id="KW-1133">Transmembrane helix</keyword>
<name>A0ABU5ZR58_9FLAO</name>
<reference evidence="2 3" key="1">
    <citation type="journal article" date="2013" name="Int. J. Syst. Evol. Microbiol.">
        <title>Aquimarina gracilis sp. nov., isolated from the gut microflora of a mussel, Mytilus coruscus, and emended description of Aquimarina spongiae.</title>
        <authorList>
            <person name="Park S.C."/>
            <person name="Choe H.N."/>
            <person name="Baik K.S."/>
            <person name="Seong C.N."/>
        </authorList>
    </citation>
    <scope>NUCLEOTIDE SEQUENCE [LARGE SCALE GENOMIC DNA]</scope>
    <source>
        <strain evidence="2 3">PSC32</strain>
    </source>
</reference>
<evidence type="ECO:0000313" key="3">
    <source>
        <dbReference type="Proteomes" id="UP001327027"/>
    </source>
</evidence>